<evidence type="ECO:0000256" key="2">
    <source>
        <dbReference type="ARBA" id="ARBA00022814"/>
    </source>
</evidence>
<dbReference type="GO" id="GO:0006353">
    <property type="term" value="P:DNA-templated transcription termination"/>
    <property type="evidence" value="ECO:0007669"/>
    <property type="project" value="UniProtKB-UniRule"/>
</dbReference>
<dbReference type="InterPro" id="IPR011605">
    <property type="entry name" value="NusB_fam"/>
</dbReference>
<keyword evidence="3 6" id="KW-0694">RNA-binding</keyword>
<gene>
    <name evidence="6 8" type="primary">nusB</name>
    <name evidence="8" type="ORF">FQV33_01285</name>
</gene>
<dbReference type="InterPro" id="IPR006027">
    <property type="entry name" value="NusB_RsmB_TIM44"/>
</dbReference>
<dbReference type="FunFam" id="1.10.940.10:FF:000001">
    <property type="entry name" value="Transcription antitermination factor NusB"/>
    <property type="match status" value="1"/>
</dbReference>
<dbReference type="EMBL" id="CP042427">
    <property type="protein sequence ID" value="QFQ32945.1"/>
    <property type="molecule type" value="Genomic_DNA"/>
</dbReference>
<dbReference type="RefSeq" id="WP_158348525.1">
    <property type="nucleotide sequence ID" value="NZ_CP042427.1"/>
</dbReference>
<keyword evidence="5 6" id="KW-0804">Transcription</keyword>
<comment type="function">
    <text evidence="6">Involved in transcription antitermination. Required for transcription of ribosomal RNA (rRNA) genes. Binds specifically to the boxA antiterminator sequence of the ribosomal RNA (rrn) operons.</text>
</comment>
<evidence type="ECO:0000313" key="8">
    <source>
        <dbReference type="EMBL" id="QFQ32945.1"/>
    </source>
</evidence>
<evidence type="ECO:0000256" key="4">
    <source>
        <dbReference type="ARBA" id="ARBA00023015"/>
    </source>
</evidence>
<proteinExistence type="inferred from homology"/>
<dbReference type="GO" id="GO:0003723">
    <property type="term" value="F:RNA binding"/>
    <property type="evidence" value="ECO:0007669"/>
    <property type="project" value="UniProtKB-UniRule"/>
</dbReference>
<reference evidence="8 9" key="1">
    <citation type="submission" date="2019-07" db="EMBL/GenBank/DDBJ databases">
        <title>Buchnera limit thermal tolerance of host aphids.</title>
        <authorList>
            <person name="Zhang B."/>
            <person name="Moran N."/>
        </authorList>
    </citation>
    <scope>NUCLEOTIDE SEQUENCE [LARGE SCALE GENOMIC DNA]</scope>
    <source>
        <strain evidence="8 9">Afa-UT1</strain>
    </source>
</reference>
<dbReference type="HAMAP" id="MF_00073">
    <property type="entry name" value="NusB"/>
    <property type="match status" value="1"/>
</dbReference>
<evidence type="ECO:0000256" key="5">
    <source>
        <dbReference type="ARBA" id="ARBA00023163"/>
    </source>
</evidence>
<accession>A0A5J6ZF70</accession>
<evidence type="ECO:0000313" key="9">
    <source>
        <dbReference type="Proteomes" id="UP000325981"/>
    </source>
</evidence>
<dbReference type="GO" id="GO:0005829">
    <property type="term" value="C:cytosol"/>
    <property type="evidence" value="ECO:0007669"/>
    <property type="project" value="TreeGrafter"/>
</dbReference>
<dbReference type="OrthoDB" id="9789556at2"/>
<evidence type="ECO:0000256" key="3">
    <source>
        <dbReference type="ARBA" id="ARBA00022884"/>
    </source>
</evidence>
<dbReference type="Proteomes" id="UP000325981">
    <property type="component" value="Chromosome"/>
</dbReference>
<keyword evidence="2 6" id="KW-0889">Transcription antitermination</keyword>
<sequence length="147" mass="17301">MNPHFRRKARACALQMLYSWEISQNNIKDNTIEFLKEKNKRNIDLEYFYDLILGITDNCENIDNLMKPYLSRSLKKLGQIEKAILRISFYELYKRKDIPYKVSINEGIELAKLFGSEDSHKFINGVLDKAALKIIKEKNNIIISLKK</sequence>
<feature type="domain" description="NusB/RsmB/TIM44" evidence="7">
    <location>
        <begin position="7"/>
        <end position="131"/>
    </location>
</feature>
<protein>
    <recommendedName>
        <fullName evidence="6">Transcription antitermination protein NusB</fullName>
    </recommendedName>
    <alternativeName>
        <fullName evidence="6">Antitermination factor NusB</fullName>
    </alternativeName>
</protein>
<dbReference type="Gene3D" id="1.10.940.10">
    <property type="entry name" value="NusB-like"/>
    <property type="match status" value="1"/>
</dbReference>
<organism evidence="8 9">
    <name type="scientific">Buchnera aphidicola</name>
    <name type="common">Aphis fabae</name>
    <dbReference type="NCBI Taxonomy" id="571430"/>
    <lineage>
        <taxon>Bacteria</taxon>
        <taxon>Pseudomonadati</taxon>
        <taxon>Pseudomonadota</taxon>
        <taxon>Gammaproteobacteria</taxon>
        <taxon>Enterobacterales</taxon>
        <taxon>Erwiniaceae</taxon>
        <taxon>Buchnera</taxon>
    </lineage>
</organism>
<evidence type="ECO:0000256" key="1">
    <source>
        <dbReference type="ARBA" id="ARBA00005952"/>
    </source>
</evidence>
<name>A0A5J6ZF70_9GAMM</name>
<dbReference type="PANTHER" id="PTHR11078">
    <property type="entry name" value="N UTILIZATION SUBSTANCE PROTEIN B-RELATED"/>
    <property type="match status" value="1"/>
</dbReference>
<dbReference type="PANTHER" id="PTHR11078:SF3">
    <property type="entry name" value="ANTITERMINATION NUSB DOMAIN-CONTAINING PROTEIN"/>
    <property type="match status" value="1"/>
</dbReference>
<dbReference type="GO" id="GO:0031564">
    <property type="term" value="P:transcription antitermination"/>
    <property type="evidence" value="ECO:0007669"/>
    <property type="project" value="UniProtKB-KW"/>
</dbReference>
<evidence type="ECO:0000256" key="6">
    <source>
        <dbReference type="HAMAP-Rule" id="MF_00073"/>
    </source>
</evidence>
<dbReference type="SUPFAM" id="SSF48013">
    <property type="entry name" value="NusB-like"/>
    <property type="match status" value="1"/>
</dbReference>
<dbReference type="InterPro" id="IPR035926">
    <property type="entry name" value="NusB-like_sf"/>
</dbReference>
<evidence type="ECO:0000259" key="7">
    <source>
        <dbReference type="Pfam" id="PF01029"/>
    </source>
</evidence>
<dbReference type="CDD" id="cd00619">
    <property type="entry name" value="Terminator_NusB"/>
    <property type="match status" value="1"/>
</dbReference>
<dbReference type="NCBIfam" id="TIGR01951">
    <property type="entry name" value="nusB"/>
    <property type="match status" value="1"/>
</dbReference>
<dbReference type="Pfam" id="PF01029">
    <property type="entry name" value="NusB"/>
    <property type="match status" value="1"/>
</dbReference>
<dbReference type="AlphaFoldDB" id="A0A5J6ZF70"/>
<comment type="similarity">
    <text evidence="1 6">Belongs to the NusB family.</text>
</comment>
<keyword evidence="4 6" id="KW-0805">Transcription regulation</keyword>